<reference evidence="2" key="1">
    <citation type="submission" date="2016-06" db="EMBL/GenBank/DDBJ databases">
        <title>Parallel loss of symbiosis genes in relatives of nitrogen-fixing non-legume Parasponia.</title>
        <authorList>
            <person name="Van Velzen R."/>
            <person name="Holmer R."/>
            <person name="Bu F."/>
            <person name="Rutten L."/>
            <person name="Van Zeijl A."/>
            <person name="Liu W."/>
            <person name="Santuari L."/>
            <person name="Cao Q."/>
            <person name="Sharma T."/>
            <person name="Shen D."/>
            <person name="Roswanjaya Y."/>
            <person name="Wardhani T."/>
            <person name="Kalhor M.S."/>
            <person name="Jansen J."/>
            <person name="Van den Hoogen J."/>
            <person name="Gungor B."/>
            <person name="Hartog M."/>
            <person name="Hontelez J."/>
            <person name="Verver J."/>
            <person name="Yang W.-C."/>
            <person name="Schijlen E."/>
            <person name="Repin R."/>
            <person name="Schilthuizen M."/>
            <person name="Schranz E."/>
            <person name="Heidstra R."/>
            <person name="Miyata K."/>
            <person name="Fedorova E."/>
            <person name="Kohlen W."/>
            <person name="Bisseling T."/>
            <person name="Smit S."/>
            <person name="Geurts R."/>
        </authorList>
    </citation>
    <scope>NUCLEOTIDE SEQUENCE [LARGE SCALE GENOMIC DNA]</scope>
    <source>
        <strain evidence="2">cv. WU1-14</strain>
    </source>
</reference>
<proteinExistence type="predicted"/>
<protein>
    <submittedName>
        <fullName evidence="1">Uncharacterized protein</fullName>
    </submittedName>
</protein>
<dbReference type="EMBL" id="JXTB01000253">
    <property type="protein sequence ID" value="PON49838.1"/>
    <property type="molecule type" value="Genomic_DNA"/>
</dbReference>
<name>A0A2P5BM18_PARAD</name>
<evidence type="ECO:0000313" key="2">
    <source>
        <dbReference type="Proteomes" id="UP000237105"/>
    </source>
</evidence>
<dbReference type="Proteomes" id="UP000237105">
    <property type="component" value="Unassembled WGS sequence"/>
</dbReference>
<dbReference type="AlphaFoldDB" id="A0A2P5BM18"/>
<accession>A0A2P5BM18</accession>
<keyword evidence="2" id="KW-1185">Reference proteome</keyword>
<gene>
    <name evidence="1" type="ORF">PanWU01x14_227370</name>
</gene>
<organism evidence="1 2">
    <name type="scientific">Parasponia andersonii</name>
    <name type="common">Sponia andersonii</name>
    <dbReference type="NCBI Taxonomy" id="3476"/>
    <lineage>
        <taxon>Eukaryota</taxon>
        <taxon>Viridiplantae</taxon>
        <taxon>Streptophyta</taxon>
        <taxon>Embryophyta</taxon>
        <taxon>Tracheophyta</taxon>
        <taxon>Spermatophyta</taxon>
        <taxon>Magnoliopsida</taxon>
        <taxon>eudicotyledons</taxon>
        <taxon>Gunneridae</taxon>
        <taxon>Pentapetalae</taxon>
        <taxon>rosids</taxon>
        <taxon>fabids</taxon>
        <taxon>Rosales</taxon>
        <taxon>Cannabaceae</taxon>
        <taxon>Parasponia</taxon>
    </lineage>
</organism>
<evidence type="ECO:0000313" key="1">
    <source>
        <dbReference type="EMBL" id="PON49838.1"/>
    </source>
</evidence>
<comment type="caution">
    <text evidence="1">The sequence shown here is derived from an EMBL/GenBank/DDBJ whole genome shotgun (WGS) entry which is preliminary data.</text>
</comment>
<sequence length="98" mass="11504">MTSRSSTATENKNLKSYLKRFNEKAAKFTKIPDEGTLIVLSVDVRLNTTLWRNLRKIYCMNVRDFYQRVKKYMGVDNAHDTMDLSKSEGPLRRKGTRR</sequence>
<dbReference type="OrthoDB" id="1737504at2759"/>